<dbReference type="STRING" id="1280837.A0A316VAS9"/>
<feature type="region of interest" description="Disordered" evidence="3">
    <location>
        <begin position="1"/>
        <end position="35"/>
    </location>
</feature>
<dbReference type="GO" id="GO:0006351">
    <property type="term" value="P:DNA-templated transcription"/>
    <property type="evidence" value="ECO:0007669"/>
    <property type="project" value="InterPro"/>
</dbReference>
<dbReference type="GeneID" id="37022106"/>
<dbReference type="EMBL" id="KZ819603">
    <property type="protein sequence ID" value="PWN34560.1"/>
    <property type="molecule type" value="Genomic_DNA"/>
</dbReference>
<dbReference type="AlphaFoldDB" id="A0A316VAS9"/>
<dbReference type="GO" id="GO:0003677">
    <property type="term" value="F:DNA binding"/>
    <property type="evidence" value="ECO:0007669"/>
    <property type="project" value="InterPro"/>
</dbReference>
<evidence type="ECO:0000256" key="1">
    <source>
        <dbReference type="ARBA" id="ARBA00022723"/>
    </source>
</evidence>
<dbReference type="FunCoup" id="A0A316VAS9">
    <property type="interactions" value="2"/>
</dbReference>
<dbReference type="CDD" id="cd00067">
    <property type="entry name" value="GAL4"/>
    <property type="match status" value="1"/>
</dbReference>
<dbReference type="InterPro" id="IPR001138">
    <property type="entry name" value="Zn2Cys6_DnaBD"/>
</dbReference>
<organism evidence="5 6">
    <name type="scientific">Meira miltonrushii</name>
    <dbReference type="NCBI Taxonomy" id="1280837"/>
    <lineage>
        <taxon>Eukaryota</taxon>
        <taxon>Fungi</taxon>
        <taxon>Dikarya</taxon>
        <taxon>Basidiomycota</taxon>
        <taxon>Ustilaginomycotina</taxon>
        <taxon>Exobasidiomycetes</taxon>
        <taxon>Exobasidiales</taxon>
        <taxon>Brachybasidiaceae</taxon>
        <taxon>Meira</taxon>
    </lineage>
</organism>
<dbReference type="PANTHER" id="PTHR47783">
    <property type="entry name" value="ZN(II)2CYS6 TRANSCRIPTION FACTOR (EUROFUNG)-RELATED"/>
    <property type="match status" value="1"/>
</dbReference>
<keyword evidence="2" id="KW-0539">Nucleus</keyword>
<dbReference type="PANTHER" id="PTHR47783:SF1">
    <property type="entry name" value="ZN(II)2CYS6 TRANSCRIPTION FACTOR (EUROFUNG)"/>
    <property type="match status" value="1"/>
</dbReference>
<dbReference type="InterPro" id="IPR007219">
    <property type="entry name" value="XnlR_reg_dom"/>
</dbReference>
<name>A0A316VAS9_9BASI</name>
<dbReference type="RefSeq" id="XP_025354862.1">
    <property type="nucleotide sequence ID" value="XM_025500325.1"/>
</dbReference>
<gene>
    <name evidence="5" type="ORF">FA14DRAFT_171332</name>
</gene>
<evidence type="ECO:0000256" key="2">
    <source>
        <dbReference type="ARBA" id="ARBA00023242"/>
    </source>
</evidence>
<evidence type="ECO:0000313" key="5">
    <source>
        <dbReference type="EMBL" id="PWN34560.1"/>
    </source>
</evidence>
<dbReference type="PROSITE" id="PS00463">
    <property type="entry name" value="ZN2_CY6_FUNGAL_1"/>
    <property type="match status" value="1"/>
</dbReference>
<evidence type="ECO:0000259" key="4">
    <source>
        <dbReference type="PROSITE" id="PS50048"/>
    </source>
</evidence>
<dbReference type="Pfam" id="PF04082">
    <property type="entry name" value="Fungal_trans"/>
    <property type="match status" value="1"/>
</dbReference>
<dbReference type="GO" id="GO:0008270">
    <property type="term" value="F:zinc ion binding"/>
    <property type="evidence" value="ECO:0007669"/>
    <property type="project" value="InterPro"/>
</dbReference>
<dbReference type="SUPFAM" id="SSF57701">
    <property type="entry name" value="Zn2/Cys6 DNA-binding domain"/>
    <property type="match status" value="1"/>
</dbReference>
<feature type="domain" description="Zn(2)-C6 fungal-type" evidence="4">
    <location>
        <begin position="38"/>
        <end position="68"/>
    </location>
</feature>
<feature type="region of interest" description="Disordered" evidence="3">
    <location>
        <begin position="934"/>
        <end position="968"/>
    </location>
</feature>
<keyword evidence="6" id="KW-1185">Reference proteome</keyword>
<evidence type="ECO:0000313" key="6">
    <source>
        <dbReference type="Proteomes" id="UP000245771"/>
    </source>
</evidence>
<feature type="compositionally biased region" description="Pro residues" evidence="3">
    <location>
        <begin position="223"/>
        <end position="234"/>
    </location>
</feature>
<dbReference type="CDD" id="cd12148">
    <property type="entry name" value="fungal_TF_MHR"/>
    <property type="match status" value="1"/>
</dbReference>
<evidence type="ECO:0000256" key="3">
    <source>
        <dbReference type="SAM" id="MobiDB-lite"/>
    </source>
</evidence>
<dbReference type="InterPro" id="IPR036864">
    <property type="entry name" value="Zn2-C6_fun-type_DNA-bd_sf"/>
</dbReference>
<protein>
    <recommendedName>
        <fullName evidence="4">Zn(2)-C6 fungal-type domain-containing protein</fullName>
    </recommendedName>
</protein>
<dbReference type="Proteomes" id="UP000245771">
    <property type="component" value="Unassembled WGS sequence"/>
</dbReference>
<dbReference type="Pfam" id="PF00172">
    <property type="entry name" value="Zn_clus"/>
    <property type="match status" value="1"/>
</dbReference>
<accession>A0A316VAS9</accession>
<proteinExistence type="predicted"/>
<dbReference type="Gene3D" id="4.10.240.10">
    <property type="entry name" value="Zn(2)-C6 fungal-type DNA-binding domain"/>
    <property type="match status" value="1"/>
</dbReference>
<dbReference type="InParanoid" id="A0A316VAS9"/>
<feature type="compositionally biased region" description="Polar residues" evidence="3">
    <location>
        <begin position="239"/>
        <end position="259"/>
    </location>
</feature>
<feature type="region of interest" description="Disordered" evidence="3">
    <location>
        <begin position="116"/>
        <end position="259"/>
    </location>
</feature>
<dbReference type="PROSITE" id="PS50048">
    <property type="entry name" value="ZN2_CY6_FUNGAL_2"/>
    <property type="match status" value="1"/>
</dbReference>
<dbReference type="GO" id="GO:0000981">
    <property type="term" value="F:DNA-binding transcription factor activity, RNA polymerase II-specific"/>
    <property type="evidence" value="ECO:0007669"/>
    <property type="project" value="InterPro"/>
</dbReference>
<dbReference type="SMART" id="SM00906">
    <property type="entry name" value="Fungal_trans"/>
    <property type="match status" value="1"/>
</dbReference>
<dbReference type="OrthoDB" id="2428527at2759"/>
<dbReference type="SMART" id="SM00066">
    <property type="entry name" value="GAL4"/>
    <property type="match status" value="1"/>
</dbReference>
<feature type="compositionally biased region" description="Low complexity" evidence="3">
    <location>
        <begin position="1"/>
        <end position="19"/>
    </location>
</feature>
<sequence>MSSTLSDSNSLHSASPSSSKEMPRSRKRGRNASRVGMACIPCRQSKLKCDGNKPSCHRCATRSQDCFWAALDGRSTEAKKDRRTSDQDVAESSIRAERAIDQLELLANAAVEGHSFPPPSTALPGPSSITSSIGDQLRSSPALYPQHSLPPPPPAFQQSYYGNPHFSTNTHSPKYHNLNYYQRHLPSPSPIPPPDSHTYFSASSSLKPIRSPAAFSPASRQNLPPPSLLTPQPKPDSHASPSSFSQQLGTPGMNTPTALMSVSGTDSANVHQPMWWERRGGAQNILRRGTALSPAVTDPLAGFDWSSLGLEPEHMTDDMVDMLTGKVVWVDPPNSILNGNTKTDPIQAIDGGVNAESVVDSNSGALLTTQTEQDSKTGSSEVVRIQYFRLLGPTGISPGIKKISMELKLTPSVRRALFDSNSPSTSKPGAQRVDWERLIANSSAAGETEDVGEGEAQSLSEDDLGNLKSGAESRPELFEGDVPAQWVLNELLPIFFDRLGDHYPCLNRVGLESRLGLNSTSPSPAKSVPPMLINIICALAARYSTHPHITGGRSVQRAHTFGKQFARKAKDFLATSLAVPGRTTILAFLMIAWHEFACNLDSAFWNYGGMALRMAIDLGLQRHLPTARDTRDMADADLIDDALLFWSVYQMDRILVVGTGRPTSIKDREITCPMPSIVDSPDNANILFAYYIRHVRIGGRIAETINAVLLPDELTREEIQKELDVLESELIESYETIPSHLRLNTVNFKASTQKHLFLEFHLWFHNLLFILNRSPIVEMRKSLLPLDAVKVVRKSVQRCADVVALDDAYDNKILESVPMANQTLFLAGCAELEESQQHFVDNGNVFQTIAKNGDGGVPRSSIHLMREAEDGYKKFASALERIAIYWDGVRWIHGVLTQRQLGRSHTDLVELAVGTDALVSKRELRLLQRLRSGEGRGSGAGVGEQEEVGESGNGHSKPTTRSPSRAPLEFSDVASLDELASLLPQVQSILSSQYPTVSTNSPARVGN</sequence>
<feature type="compositionally biased region" description="Polar residues" evidence="3">
    <location>
        <begin position="127"/>
        <end position="139"/>
    </location>
</feature>
<feature type="region of interest" description="Disordered" evidence="3">
    <location>
        <begin position="443"/>
        <end position="471"/>
    </location>
</feature>
<reference evidence="5 6" key="1">
    <citation type="journal article" date="2018" name="Mol. Biol. Evol.">
        <title>Broad Genomic Sampling Reveals a Smut Pathogenic Ancestry of the Fungal Clade Ustilaginomycotina.</title>
        <authorList>
            <person name="Kijpornyongpan T."/>
            <person name="Mondo S.J."/>
            <person name="Barry K."/>
            <person name="Sandor L."/>
            <person name="Lee J."/>
            <person name="Lipzen A."/>
            <person name="Pangilinan J."/>
            <person name="LaButti K."/>
            <person name="Hainaut M."/>
            <person name="Henrissat B."/>
            <person name="Grigoriev I.V."/>
            <person name="Spatafora J.W."/>
            <person name="Aime M.C."/>
        </authorList>
    </citation>
    <scope>NUCLEOTIDE SEQUENCE [LARGE SCALE GENOMIC DNA]</scope>
    <source>
        <strain evidence="5 6">MCA 3882</strain>
    </source>
</reference>
<keyword evidence="1" id="KW-0479">Metal-binding</keyword>